<evidence type="ECO:0000313" key="3">
    <source>
        <dbReference type="Proteomes" id="UP000317909"/>
    </source>
</evidence>
<dbReference type="Gene3D" id="3.40.50.300">
    <property type="entry name" value="P-loop containing nucleotide triphosphate hydrolases"/>
    <property type="match status" value="1"/>
</dbReference>
<gene>
    <name evidence="2" type="ORF">I41_50870</name>
</gene>
<name>A0A517U5D2_9BACT</name>
<dbReference type="RefSeq" id="WP_145435619.1">
    <property type="nucleotide sequence ID" value="NZ_CP036339.1"/>
</dbReference>
<accession>A0A517U5D2</accession>
<organism evidence="2 3">
    <name type="scientific">Lacipirellula limnantheis</name>
    <dbReference type="NCBI Taxonomy" id="2528024"/>
    <lineage>
        <taxon>Bacteria</taxon>
        <taxon>Pseudomonadati</taxon>
        <taxon>Planctomycetota</taxon>
        <taxon>Planctomycetia</taxon>
        <taxon>Pirellulales</taxon>
        <taxon>Lacipirellulaceae</taxon>
        <taxon>Lacipirellula</taxon>
    </lineage>
</organism>
<keyword evidence="3" id="KW-1185">Reference proteome</keyword>
<dbReference type="Pfam" id="PF06564">
    <property type="entry name" value="CBP_BcsQ"/>
    <property type="match status" value="1"/>
</dbReference>
<evidence type="ECO:0000313" key="2">
    <source>
        <dbReference type="EMBL" id="QDT75844.1"/>
    </source>
</evidence>
<dbReference type="AlphaFoldDB" id="A0A517U5D2"/>
<dbReference type="OrthoDB" id="249267at2"/>
<dbReference type="EMBL" id="CP036339">
    <property type="protein sequence ID" value="QDT75844.1"/>
    <property type="molecule type" value="Genomic_DNA"/>
</dbReference>
<evidence type="ECO:0000256" key="1">
    <source>
        <dbReference type="SAM" id="MobiDB-lite"/>
    </source>
</evidence>
<feature type="region of interest" description="Disordered" evidence="1">
    <location>
        <begin position="72"/>
        <end position="107"/>
    </location>
</feature>
<sequence>MSAIDQAFIRAYEVDAAAAAPSPRLSVNVAARSSIAPPAKVVESIAVQAMDAAVAQPQAKQVTFASSAPAFSVATGPQSRPIESAEATVQRRPSLPPRSTERRPLSTYAQPAQIVEARFKPTLEVDSFRWSAVSQQLVRRCRQQLQPAVDAIVAADDVGRSLLGIGAQVGGAGCTTLVACLARLLVEAGKSVAIVDANFAKPGLALHLGLATEVGWEDVLSGRVSLAEAVIHSLGDRIALLPLAIGGPAAASRLETIHASVTAGVLRYHYDVVLFDLGVVADPQQGPVARRVIQQCRLDGALVAAGRGATSAQPQQLLRAAPELATICLGVVENQLRVA</sequence>
<protein>
    <submittedName>
        <fullName evidence="2">Uncharacterized protein</fullName>
    </submittedName>
</protein>
<reference evidence="2 3" key="1">
    <citation type="submission" date="2019-02" db="EMBL/GenBank/DDBJ databases">
        <title>Deep-cultivation of Planctomycetes and their phenomic and genomic characterization uncovers novel biology.</title>
        <authorList>
            <person name="Wiegand S."/>
            <person name="Jogler M."/>
            <person name="Boedeker C."/>
            <person name="Pinto D."/>
            <person name="Vollmers J."/>
            <person name="Rivas-Marin E."/>
            <person name="Kohn T."/>
            <person name="Peeters S.H."/>
            <person name="Heuer A."/>
            <person name="Rast P."/>
            <person name="Oberbeckmann S."/>
            <person name="Bunk B."/>
            <person name="Jeske O."/>
            <person name="Meyerdierks A."/>
            <person name="Storesund J.E."/>
            <person name="Kallscheuer N."/>
            <person name="Luecker S."/>
            <person name="Lage O.M."/>
            <person name="Pohl T."/>
            <person name="Merkel B.J."/>
            <person name="Hornburger P."/>
            <person name="Mueller R.-W."/>
            <person name="Bruemmer F."/>
            <person name="Labrenz M."/>
            <person name="Spormann A.M."/>
            <person name="Op den Camp H."/>
            <person name="Overmann J."/>
            <person name="Amann R."/>
            <person name="Jetten M.S.M."/>
            <person name="Mascher T."/>
            <person name="Medema M.H."/>
            <person name="Devos D.P."/>
            <person name="Kaster A.-K."/>
            <person name="Ovreas L."/>
            <person name="Rohde M."/>
            <person name="Galperin M.Y."/>
            <person name="Jogler C."/>
        </authorList>
    </citation>
    <scope>NUCLEOTIDE SEQUENCE [LARGE SCALE GENOMIC DNA]</scope>
    <source>
        <strain evidence="2 3">I41</strain>
    </source>
</reference>
<proteinExistence type="predicted"/>
<dbReference type="KEGG" id="llh:I41_50870"/>
<dbReference type="InterPro" id="IPR017746">
    <property type="entry name" value="Cellulose_synthase_operon_BcsQ"/>
</dbReference>
<dbReference type="Proteomes" id="UP000317909">
    <property type="component" value="Chromosome"/>
</dbReference>
<dbReference type="InterPro" id="IPR027417">
    <property type="entry name" value="P-loop_NTPase"/>
</dbReference>
<dbReference type="SUPFAM" id="SSF52540">
    <property type="entry name" value="P-loop containing nucleoside triphosphate hydrolases"/>
    <property type="match status" value="1"/>
</dbReference>